<dbReference type="InterPro" id="IPR014017">
    <property type="entry name" value="DNA_helicase_UvrD-like_C"/>
</dbReference>
<keyword evidence="3 9" id="KW-0347">Helicase</keyword>
<dbReference type="Gene3D" id="1.10.486.10">
    <property type="entry name" value="PCRA, domain 4"/>
    <property type="match status" value="1"/>
</dbReference>
<dbReference type="Pfam" id="PF13361">
    <property type="entry name" value="UvrD_C"/>
    <property type="match status" value="1"/>
</dbReference>
<reference evidence="13 14" key="1">
    <citation type="submission" date="2024-03" db="EMBL/GenBank/DDBJ databases">
        <title>Human intestinal bacterial collection.</title>
        <authorList>
            <person name="Pauvert C."/>
            <person name="Hitch T.C.A."/>
            <person name="Clavel T."/>
        </authorList>
    </citation>
    <scope>NUCLEOTIDE SEQUENCE [LARGE SCALE GENOMIC DNA]</scope>
    <source>
        <strain evidence="13 14">CLA-AP-H34</strain>
    </source>
</reference>
<organism evidence="13 14">
    <name type="scientific">Flavonifractor hominis</name>
    <dbReference type="NCBI Taxonomy" id="3133178"/>
    <lineage>
        <taxon>Bacteria</taxon>
        <taxon>Bacillati</taxon>
        <taxon>Bacillota</taxon>
        <taxon>Clostridia</taxon>
        <taxon>Eubacteriales</taxon>
        <taxon>Oscillospiraceae</taxon>
        <taxon>Flavonifractor</taxon>
    </lineage>
</organism>
<feature type="binding site" evidence="9">
    <location>
        <begin position="44"/>
        <end position="51"/>
    </location>
    <ligand>
        <name>ATP</name>
        <dbReference type="ChEBI" id="CHEBI:30616"/>
    </ligand>
</feature>
<evidence type="ECO:0000259" key="11">
    <source>
        <dbReference type="PROSITE" id="PS51198"/>
    </source>
</evidence>
<dbReference type="Pfam" id="PF21196">
    <property type="entry name" value="PcrA_UvrD_tudor"/>
    <property type="match status" value="1"/>
</dbReference>
<dbReference type="CDD" id="cd17932">
    <property type="entry name" value="DEXQc_UvrD"/>
    <property type="match status" value="1"/>
</dbReference>
<evidence type="ECO:0000256" key="4">
    <source>
        <dbReference type="ARBA" id="ARBA00022840"/>
    </source>
</evidence>
<evidence type="ECO:0000256" key="5">
    <source>
        <dbReference type="ARBA" id="ARBA00023235"/>
    </source>
</evidence>
<accession>A0ABV1ERI2</accession>
<dbReference type="PANTHER" id="PTHR11070">
    <property type="entry name" value="UVRD / RECB / PCRA DNA HELICASE FAMILY MEMBER"/>
    <property type="match status" value="1"/>
</dbReference>
<evidence type="ECO:0000256" key="10">
    <source>
        <dbReference type="SAM" id="MobiDB-lite"/>
    </source>
</evidence>
<comment type="catalytic activity">
    <reaction evidence="8">
        <text>ATP + H2O = ADP + phosphate + H(+)</text>
        <dbReference type="Rhea" id="RHEA:13065"/>
        <dbReference type="ChEBI" id="CHEBI:15377"/>
        <dbReference type="ChEBI" id="CHEBI:15378"/>
        <dbReference type="ChEBI" id="CHEBI:30616"/>
        <dbReference type="ChEBI" id="CHEBI:43474"/>
        <dbReference type="ChEBI" id="CHEBI:456216"/>
        <dbReference type="EC" id="5.6.2.4"/>
    </reaction>
</comment>
<evidence type="ECO:0000256" key="1">
    <source>
        <dbReference type="ARBA" id="ARBA00022741"/>
    </source>
</evidence>
<dbReference type="Gene3D" id="3.40.50.300">
    <property type="entry name" value="P-loop containing nucleotide triphosphate hydrolases"/>
    <property type="match status" value="3"/>
</dbReference>
<dbReference type="InterPro" id="IPR027417">
    <property type="entry name" value="P-loop_NTPase"/>
</dbReference>
<comment type="caution">
    <text evidence="13">The sequence shown here is derived from an EMBL/GenBank/DDBJ whole genome shotgun (WGS) entry which is preliminary data.</text>
</comment>
<keyword evidence="1 9" id="KW-0547">Nucleotide-binding</keyword>
<evidence type="ECO:0000256" key="2">
    <source>
        <dbReference type="ARBA" id="ARBA00022801"/>
    </source>
</evidence>
<dbReference type="PROSITE" id="PS51198">
    <property type="entry name" value="UVRD_HELICASE_ATP_BIND"/>
    <property type="match status" value="1"/>
</dbReference>
<name>A0ABV1ERI2_9FIRM</name>
<dbReference type="RefSeq" id="WP_349140992.1">
    <property type="nucleotide sequence ID" value="NZ_JBBMFT010000009.1"/>
</dbReference>
<evidence type="ECO:0000313" key="13">
    <source>
        <dbReference type="EMBL" id="MEQ2457214.1"/>
    </source>
</evidence>
<keyword evidence="2 9" id="KW-0378">Hydrolase</keyword>
<evidence type="ECO:0000256" key="3">
    <source>
        <dbReference type="ARBA" id="ARBA00022806"/>
    </source>
</evidence>
<feature type="compositionally biased region" description="Low complexity" evidence="10">
    <location>
        <begin position="735"/>
        <end position="757"/>
    </location>
</feature>
<comment type="catalytic activity">
    <reaction evidence="6">
        <text>Couples ATP hydrolysis with the unwinding of duplex DNA by translocating in the 3'-5' direction.</text>
        <dbReference type="EC" id="5.6.2.4"/>
    </reaction>
</comment>
<evidence type="ECO:0000256" key="8">
    <source>
        <dbReference type="ARBA" id="ARBA00048988"/>
    </source>
</evidence>
<dbReference type="InterPro" id="IPR000212">
    <property type="entry name" value="DNA_helicase_UvrD/REP"/>
</dbReference>
<evidence type="ECO:0000256" key="6">
    <source>
        <dbReference type="ARBA" id="ARBA00034617"/>
    </source>
</evidence>
<evidence type="ECO:0000313" key="14">
    <source>
        <dbReference type="Proteomes" id="UP001440599"/>
    </source>
</evidence>
<feature type="domain" description="UvrD-like helicase ATP-binding" evidence="11">
    <location>
        <begin position="23"/>
        <end position="347"/>
    </location>
</feature>
<protein>
    <recommendedName>
        <fullName evidence="7">DNA 3'-5' helicase</fullName>
        <ecNumber evidence="7">5.6.2.4</ecNumber>
    </recommendedName>
</protein>
<dbReference type="PANTHER" id="PTHR11070:SF2">
    <property type="entry name" value="ATP-DEPENDENT DNA HELICASE SRS2"/>
    <property type="match status" value="1"/>
</dbReference>
<feature type="domain" description="UvrD-like helicase C-terminal" evidence="12">
    <location>
        <begin position="348"/>
        <end position="622"/>
    </location>
</feature>
<dbReference type="PROSITE" id="PS51217">
    <property type="entry name" value="UVRD_HELICASE_CTER"/>
    <property type="match status" value="1"/>
</dbReference>
<evidence type="ECO:0000256" key="7">
    <source>
        <dbReference type="ARBA" id="ARBA00034808"/>
    </source>
</evidence>
<keyword evidence="5" id="KW-0413">Isomerase</keyword>
<sequence length="817" mass="92273">MLNREEQLRFCAARRQAIALEFQNLNDQQRQAALCTEGPLLLLAGAGSGKTTVLIHRIANLMKYGRGSDSDQVPDWVTPEDLAFLEGYVRAPDPARKAEQERLCRLDPAVPWSIIAITFTNKAAGELKERLERMLGPAANDIWASTFHSACVRILRRDIDRLGFSSSFTIYDTADSERVIKDIVKDFNLDEKTFAPKTILGYISRAKDAMKLGKAYLAECEKAGDFRLVRIARVYAEYERRLREANALDFDDIILHTVRLLRDFDDVREYYQKKFRYVLIDEYQDTNNLQYQLASALAGGYRNICVVGDDDQSIYRFRGATIENILSFESQYKGARVIRLEQNYRSTRNILEASNAVIRNNEGRKGKRLWTEHEDGEKVQCYTAMNEHDEAQYVAAQILSDYSAGRGWRDHAVLYRMNAQSNQIEQAFKRNGIPYRIIGGIRFFDRAEVKDMLAYLCVVNNPGDDLRLQRIINNPPRGIGATTIERAQSIARTEGRSLWDVVSHAKQWPELQKAAPKLAQFAELIEGLRGLTGELELPAFYEELVQRTGYAAMLEQKHTVEDRTRLENVHELLSSIQNYLDNTEEEPSLAGFLDEIALYTDLDNHDPNEDCVVMMTMHSAKGLEFPVVFVVGVEEGIFPGIRAIGEPAEMEEERRLCYVAMTRAKEKLYMTCACQRMLFGRTNSNRPSRFLGEIPPEQVEKSGRLPYGERSEGEREKPARRTPVRRTYDRGFSLGGSAPAAGSGAAPDWKSPAAGAPQKAAAPAFRMGDSVQHKAFGRGLITKVTPMGGDALVEIAFDSVGTKRLMLKSAAQYMQKV</sequence>
<dbReference type="SUPFAM" id="SSF52540">
    <property type="entry name" value="P-loop containing nucleoside triphosphate hydrolases"/>
    <property type="match status" value="1"/>
</dbReference>
<evidence type="ECO:0000256" key="9">
    <source>
        <dbReference type="PROSITE-ProRule" id="PRU00560"/>
    </source>
</evidence>
<dbReference type="Pfam" id="PF00580">
    <property type="entry name" value="UvrD-helicase"/>
    <property type="match status" value="2"/>
</dbReference>
<gene>
    <name evidence="13" type="ORF">WMO45_11820</name>
</gene>
<evidence type="ECO:0000259" key="12">
    <source>
        <dbReference type="PROSITE" id="PS51217"/>
    </source>
</evidence>
<dbReference type="InterPro" id="IPR014016">
    <property type="entry name" value="UvrD-like_ATP-bd"/>
</dbReference>
<proteinExistence type="predicted"/>
<dbReference type="EMBL" id="JBBMFT010000009">
    <property type="protein sequence ID" value="MEQ2457214.1"/>
    <property type="molecule type" value="Genomic_DNA"/>
</dbReference>
<dbReference type="Proteomes" id="UP001440599">
    <property type="component" value="Unassembled WGS sequence"/>
</dbReference>
<dbReference type="EC" id="5.6.2.4" evidence="7"/>
<keyword evidence="4 9" id="KW-0067">ATP-binding</keyword>
<keyword evidence="14" id="KW-1185">Reference proteome</keyword>
<feature type="region of interest" description="Disordered" evidence="10">
    <location>
        <begin position="685"/>
        <end position="757"/>
    </location>
</feature>
<feature type="compositionally biased region" description="Basic and acidic residues" evidence="10">
    <location>
        <begin position="698"/>
        <end position="719"/>
    </location>
</feature>